<organism evidence="2 3">
    <name type="scientific">Anabaena cylindrica (strain ATCC 27899 / PCC 7122)</name>
    <dbReference type="NCBI Taxonomy" id="272123"/>
    <lineage>
        <taxon>Bacteria</taxon>
        <taxon>Bacillati</taxon>
        <taxon>Cyanobacteriota</taxon>
        <taxon>Cyanophyceae</taxon>
        <taxon>Nostocales</taxon>
        <taxon>Nostocaceae</taxon>
        <taxon>Anabaena</taxon>
    </lineage>
</organism>
<keyword evidence="1" id="KW-0812">Transmembrane</keyword>
<feature type="transmembrane region" description="Helical" evidence="1">
    <location>
        <begin position="12"/>
        <end position="44"/>
    </location>
</feature>
<evidence type="ECO:0000256" key="1">
    <source>
        <dbReference type="SAM" id="Phobius"/>
    </source>
</evidence>
<dbReference type="RefSeq" id="WP_015217709.1">
    <property type="nucleotide sequence ID" value="NC_019773.1"/>
</dbReference>
<dbReference type="KEGG" id="acy:Anacy_5956"/>
<sequence>MNKYRLLEIAEYISIFATLAGSTIAVTTGQIIYATVPMALALLLNLVRRSQF</sequence>
<keyword evidence="3" id="KW-1185">Reference proteome</keyword>
<dbReference type="PATRIC" id="fig|272123.3.peg.6462"/>
<keyword evidence="1" id="KW-1133">Transmembrane helix</keyword>
<geneLocation type="plasmid" evidence="2 3">
    <name>pANACY.03</name>
</geneLocation>
<dbReference type="EMBL" id="CP003662">
    <property type="protein sequence ID" value="AFZ61239.1"/>
    <property type="molecule type" value="Genomic_DNA"/>
</dbReference>
<accession>K9ZR51</accession>
<gene>
    <name evidence="2" type="ordered locus">Anacy_5956</name>
</gene>
<keyword evidence="2" id="KW-0614">Plasmid</keyword>
<dbReference type="Proteomes" id="UP000010474">
    <property type="component" value="Plasmid pANACY.03"/>
</dbReference>
<reference evidence="3" key="1">
    <citation type="journal article" date="2013" name="Proc. Natl. Acad. Sci. U.S.A.">
        <title>Improving the coverage of the cyanobacterial phylum using diversity-driven genome sequencing.</title>
        <authorList>
            <person name="Shih P.M."/>
            <person name="Wu D."/>
            <person name="Latifi A."/>
            <person name="Axen S.D."/>
            <person name="Fewer D.P."/>
            <person name="Talla E."/>
            <person name="Calteau A."/>
            <person name="Cai F."/>
            <person name="Tandeau de Marsac N."/>
            <person name="Rippka R."/>
            <person name="Herdman M."/>
            <person name="Sivonen K."/>
            <person name="Coursin T."/>
            <person name="Laurent T."/>
            <person name="Goodwin L."/>
            <person name="Nolan M."/>
            <person name="Davenport K.W."/>
            <person name="Han C.S."/>
            <person name="Rubin E.M."/>
            <person name="Eisen J.A."/>
            <person name="Woyke T."/>
            <person name="Gugger M."/>
            <person name="Kerfeld C.A."/>
        </authorList>
    </citation>
    <scope>NUCLEOTIDE SEQUENCE [LARGE SCALE GENOMIC DNA]</scope>
    <source>
        <strain evidence="3">ATCC 27899 / PCC 7122</strain>
    </source>
</reference>
<name>K9ZR51_ANACC</name>
<dbReference type="AlphaFoldDB" id="K9ZR51"/>
<protein>
    <submittedName>
        <fullName evidence="2">Uncharacterized protein</fullName>
    </submittedName>
</protein>
<evidence type="ECO:0000313" key="3">
    <source>
        <dbReference type="Proteomes" id="UP000010474"/>
    </source>
</evidence>
<dbReference type="HOGENOM" id="CLU_3076115_0_0_3"/>
<keyword evidence="1" id="KW-0472">Membrane</keyword>
<evidence type="ECO:0000313" key="2">
    <source>
        <dbReference type="EMBL" id="AFZ61239.1"/>
    </source>
</evidence>
<proteinExistence type="predicted"/>